<sequence>MKWLELKPSTHKALGLNSNTAQKYIKMEIRGLERWLSG</sequence>
<evidence type="ECO:0000313" key="1">
    <source>
        <dbReference type="EMBL" id="EDL92189.1"/>
    </source>
</evidence>
<accession>A6IY61</accession>
<dbReference type="AlphaFoldDB" id="A6IY61"/>
<gene>
    <name evidence="1" type="ORF">rCG_51514</name>
</gene>
<reference evidence="2" key="1">
    <citation type="submission" date="2005-09" db="EMBL/GenBank/DDBJ databases">
        <authorList>
            <person name="Mural R.J."/>
            <person name="Li P.W."/>
            <person name="Adams M.D."/>
            <person name="Amanatides P.G."/>
            <person name="Baden-Tillson H."/>
            <person name="Barnstead M."/>
            <person name="Chin S.H."/>
            <person name="Dew I."/>
            <person name="Evans C.A."/>
            <person name="Ferriera S."/>
            <person name="Flanigan M."/>
            <person name="Fosler C."/>
            <person name="Glodek A."/>
            <person name="Gu Z."/>
            <person name="Holt R.A."/>
            <person name="Jennings D."/>
            <person name="Kraft C.L."/>
            <person name="Lu F."/>
            <person name="Nguyen T."/>
            <person name="Nusskern D.R."/>
            <person name="Pfannkoch C.M."/>
            <person name="Sitter C."/>
            <person name="Sutton G.G."/>
            <person name="Venter J.C."/>
            <person name="Wang Z."/>
            <person name="Woodage T."/>
            <person name="Zheng X.H."/>
            <person name="Zhong F."/>
        </authorList>
    </citation>
    <scope>NUCLEOTIDE SEQUENCE [LARGE SCALE GENOMIC DNA]</scope>
    <source>
        <strain>BN</strain>
        <strain evidence="2">Sprague-Dawley</strain>
    </source>
</reference>
<name>A6IY61_RAT</name>
<dbReference type="EMBL" id="CH473972">
    <property type="protein sequence ID" value="EDL92189.1"/>
    <property type="molecule type" value="Genomic_DNA"/>
</dbReference>
<proteinExistence type="predicted"/>
<dbReference type="Proteomes" id="UP000234681">
    <property type="component" value="Chromosome 19"/>
</dbReference>
<evidence type="ECO:0000313" key="2">
    <source>
        <dbReference type="Proteomes" id="UP000234681"/>
    </source>
</evidence>
<protein>
    <submittedName>
        <fullName evidence="1">RCG51514</fullName>
    </submittedName>
</protein>
<organism evidence="1 2">
    <name type="scientific">Rattus norvegicus</name>
    <name type="common">Rat</name>
    <dbReference type="NCBI Taxonomy" id="10116"/>
    <lineage>
        <taxon>Eukaryota</taxon>
        <taxon>Metazoa</taxon>
        <taxon>Chordata</taxon>
        <taxon>Craniata</taxon>
        <taxon>Vertebrata</taxon>
        <taxon>Euteleostomi</taxon>
        <taxon>Mammalia</taxon>
        <taxon>Eutheria</taxon>
        <taxon>Euarchontoglires</taxon>
        <taxon>Glires</taxon>
        <taxon>Rodentia</taxon>
        <taxon>Myomorpha</taxon>
        <taxon>Muroidea</taxon>
        <taxon>Muridae</taxon>
        <taxon>Murinae</taxon>
        <taxon>Rattus</taxon>
    </lineage>
</organism>